<comment type="caution">
    <text evidence="2">The sequence shown here is derived from an EMBL/GenBank/DDBJ whole genome shotgun (WGS) entry which is preliminary data.</text>
</comment>
<reference evidence="2" key="1">
    <citation type="submission" date="2023-02" db="EMBL/GenBank/DDBJ databases">
        <title>Colletotrichum kahawae CIFC_Que2 genome sequencing and assembly.</title>
        <authorList>
            <person name="Baroncelli R."/>
        </authorList>
    </citation>
    <scope>NUCLEOTIDE SEQUENCE</scope>
    <source>
        <strain evidence="2">CIFC_Que2</strain>
    </source>
</reference>
<gene>
    <name evidence="2" type="ORF">CKAH01_06808</name>
</gene>
<organism evidence="2 3">
    <name type="scientific">Colletotrichum kahawae</name>
    <name type="common">Coffee berry disease fungus</name>
    <dbReference type="NCBI Taxonomy" id="34407"/>
    <lineage>
        <taxon>Eukaryota</taxon>
        <taxon>Fungi</taxon>
        <taxon>Dikarya</taxon>
        <taxon>Ascomycota</taxon>
        <taxon>Pezizomycotina</taxon>
        <taxon>Sordariomycetes</taxon>
        <taxon>Hypocreomycetidae</taxon>
        <taxon>Glomerellales</taxon>
        <taxon>Glomerellaceae</taxon>
        <taxon>Colletotrichum</taxon>
        <taxon>Colletotrichum gloeosporioides species complex</taxon>
    </lineage>
</organism>
<evidence type="ECO:0000256" key="1">
    <source>
        <dbReference type="SAM" id="MobiDB-lite"/>
    </source>
</evidence>
<name>A0AAE0D4Q7_COLKA</name>
<sequence>MWKCNEEAVDERGVGRDHGLYENHSWLSCLELYSGKKLTIQSDRITALLGIVAALQEDRGDSFRTEFGVWEDDLAEQLLWRHSEAPCNDFPNLPSWCWAATGGSKNWATTNIHPELLSTVVVNQNSHTVTLTQSGSLNASGLLIRVRASSLCFQDCCLAEFWHDYSPEGRLIPGYSGAEDRAGRFPIYHVGGTRSVLGLGIFDSSVHPSECFCFALTFENREEDRSYVSFYFYDISEYGGSESGEELPTRAGNLESSEGSEGSEGSECDDSDVQSTNGRNSAYLQEDEHVCLDLTKVKTYSGAYWSLLLQPVDDTLTKFRRIGIAIIWSRGLKEIEHEVQAFEIV</sequence>
<dbReference type="PANTHER" id="PTHR33112:SF16">
    <property type="entry name" value="HETEROKARYON INCOMPATIBILITY DOMAIN-CONTAINING PROTEIN"/>
    <property type="match status" value="1"/>
</dbReference>
<feature type="region of interest" description="Disordered" evidence="1">
    <location>
        <begin position="240"/>
        <end position="278"/>
    </location>
</feature>
<keyword evidence="3" id="KW-1185">Reference proteome</keyword>
<dbReference type="AlphaFoldDB" id="A0AAE0D4Q7"/>
<evidence type="ECO:0000313" key="2">
    <source>
        <dbReference type="EMBL" id="KAK2744551.1"/>
    </source>
</evidence>
<proteinExistence type="predicted"/>
<evidence type="ECO:0000313" key="3">
    <source>
        <dbReference type="Proteomes" id="UP001281614"/>
    </source>
</evidence>
<accession>A0AAE0D4Q7</accession>
<dbReference type="EMBL" id="VYYT01000311">
    <property type="protein sequence ID" value="KAK2744551.1"/>
    <property type="molecule type" value="Genomic_DNA"/>
</dbReference>
<dbReference type="Proteomes" id="UP001281614">
    <property type="component" value="Unassembled WGS sequence"/>
</dbReference>
<protein>
    <submittedName>
        <fullName evidence="2">Alkyl hydroperoxide reductase thiol specific antioxidant mal allergen</fullName>
    </submittedName>
</protein>
<dbReference type="PANTHER" id="PTHR33112">
    <property type="entry name" value="DOMAIN PROTEIN, PUTATIVE-RELATED"/>
    <property type="match status" value="1"/>
</dbReference>